<dbReference type="PANTHER" id="PTHR33164">
    <property type="entry name" value="TRANSCRIPTIONAL REGULATOR, MARR FAMILY"/>
    <property type="match status" value="1"/>
</dbReference>
<dbReference type="GO" id="GO:0006950">
    <property type="term" value="P:response to stress"/>
    <property type="evidence" value="ECO:0007669"/>
    <property type="project" value="TreeGrafter"/>
</dbReference>
<dbReference type="Proteomes" id="UP000198804">
    <property type="component" value="Unassembled WGS sequence"/>
</dbReference>
<evidence type="ECO:0000259" key="1">
    <source>
        <dbReference type="PROSITE" id="PS50995"/>
    </source>
</evidence>
<feature type="domain" description="HTH marR-type" evidence="1">
    <location>
        <begin position="44"/>
        <end position="185"/>
    </location>
</feature>
<gene>
    <name evidence="2" type="ORF">SAMN04488125_13022</name>
</gene>
<dbReference type="Gene3D" id="1.10.10.10">
    <property type="entry name" value="Winged helix-like DNA-binding domain superfamily/Winged helix DNA-binding domain"/>
    <property type="match status" value="1"/>
</dbReference>
<dbReference type="PANTHER" id="PTHR33164:SF57">
    <property type="entry name" value="MARR-FAMILY TRANSCRIPTIONAL REGULATOR"/>
    <property type="match status" value="1"/>
</dbReference>
<protein>
    <submittedName>
        <fullName evidence="2">DNA-binding transcriptional regulator, MarR family</fullName>
    </submittedName>
</protein>
<name>A0A1I4LLJ0_9HYPH</name>
<dbReference type="AlphaFoldDB" id="A0A1I4LLJ0"/>
<sequence length="203" mass="22033">MSGSAAARICVAPRNRADDARSVQRAGALDLDEAEESGAAAGAEGRDTRTAVRAWLRLLTCTTLIENEIRSRLREQFDFTLPRFDLLAQLDKAEDGLVLGEASKLLMVSAGNVTAVVEKLLASGYITRQPSPTDRRVQIIRLTHAGRAAFRTMAEAHHGWVEELFAGLSDEETATLTDGLARLKRSAQGRIAPREPARRRAGG</sequence>
<evidence type="ECO:0000313" key="3">
    <source>
        <dbReference type="Proteomes" id="UP000198804"/>
    </source>
</evidence>
<keyword evidence="3" id="KW-1185">Reference proteome</keyword>
<keyword evidence="2" id="KW-0238">DNA-binding</keyword>
<dbReference type="PRINTS" id="PR00598">
    <property type="entry name" value="HTHMARR"/>
</dbReference>
<evidence type="ECO:0000313" key="2">
    <source>
        <dbReference type="EMBL" id="SFL91716.1"/>
    </source>
</evidence>
<organism evidence="2 3">
    <name type="scientific">Methylorubrum salsuginis</name>
    <dbReference type="NCBI Taxonomy" id="414703"/>
    <lineage>
        <taxon>Bacteria</taxon>
        <taxon>Pseudomonadati</taxon>
        <taxon>Pseudomonadota</taxon>
        <taxon>Alphaproteobacteria</taxon>
        <taxon>Hyphomicrobiales</taxon>
        <taxon>Methylobacteriaceae</taxon>
        <taxon>Methylorubrum</taxon>
    </lineage>
</organism>
<dbReference type="SUPFAM" id="SSF46785">
    <property type="entry name" value="Winged helix' DNA-binding domain"/>
    <property type="match status" value="1"/>
</dbReference>
<dbReference type="Pfam" id="PF12802">
    <property type="entry name" value="MarR_2"/>
    <property type="match status" value="1"/>
</dbReference>
<dbReference type="GO" id="GO:0003700">
    <property type="term" value="F:DNA-binding transcription factor activity"/>
    <property type="evidence" value="ECO:0007669"/>
    <property type="project" value="InterPro"/>
</dbReference>
<dbReference type="PROSITE" id="PS50995">
    <property type="entry name" value="HTH_MARR_2"/>
    <property type="match status" value="1"/>
</dbReference>
<dbReference type="InterPro" id="IPR000835">
    <property type="entry name" value="HTH_MarR-typ"/>
</dbReference>
<accession>A0A1I4LLJ0</accession>
<dbReference type="GO" id="GO:0003677">
    <property type="term" value="F:DNA binding"/>
    <property type="evidence" value="ECO:0007669"/>
    <property type="project" value="UniProtKB-KW"/>
</dbReference>
<dbReference type="STRING" id="414703.SAMN04488125_13022"/>
<dbReference type="InterPro" id="IPR039422">
    <property type="entry name" value="MarR/SlyA-like"/>
</dbReference>
<dbReference type="InterPro" id="IPR036388">
    <property type="entry name" value="WH-like_DNA-bd_sf"/>
</dbReference>
<dbReference type="FunFam" id="1.10.10.10:FF:000590">
    <property type="entry name" value="Transcriptional regulator, MarR family"/>
    <property type="match status" value="1"/>
</dbReference>
<dbReference type="EMBL" id="FOSV01000030">
    <property type="protein sequence ID" value="SFL91716.1"/>
    <property type="molecule type" value="Genomic_DNA"/>
</dbReference>
<dbReference type="SMART" id="SM00347">
    <property type="entry name" value="HTH_MARR"/>
    <property type="match status" value="1"/>
</dbReference>
<dbReference type="InterPro" id="IPR036390">
    <property type="entry name" value="WH_DNA-bd_sf"/>
</dbReference>
<reference evidence="3" key="1">
    <citation type="submission" date="2016-10" db="EMBL/GenBank/DDBJ databases">
        <authorList>
            <person name="Varghese N."/>
            <person name="Submissions S."/>
        </authorList>
    </citation>
    <scope>NUCLEOTIDE SEQUENCE [LARGE SCALE GENOMIC DNA]</scope>
    <source>
        <strain evidence="3">CGMCC 1.6474</strain>
    </source>
</reference>
<proteinExistence type="predicted"/>